<feature type="transmembrane region" description="Helical" evidence="12">
    <location>
        <begin position="551"/>
        <end position="571"/>
    </location>
</feature>
<dbReference type="InterPro" id="IPR033118">
    <property type="entry name" value="EXPERA"/>
</dbReference>
<comment type="caution">
    <text evidence="15">The sequence shown here is derived from an EMBL/GenBank/DDBJ whole genome shotgun (WGS) entry which is preliminary data.</text>
</comment>
<evidence type="ECO:0000256" key="2">
    <source>
        <dbReference type="ARBA" id="ARBA00022692"/>
    </source>
</evidence>
<dbReference type="PANTHER" id="PTHR36206:SF4">
    <property type="entry name" value="HYPOTHETICAL CONSERVED PROTEIN (EUROFUNG)-RELATED"/>
    <property type="match status" value="1"/>
</dbReference>
<dbReference type="InterPro" id="IPR052360">
    <property type="entry name" value="Transcr_Regulatory_Proteins"/>
</dbReference>
<dbReference type="SUPFAM" id="SSF57701">
    <property type="entry name" value="Zn2/Cys6 DNA-binding domain"/>
    <property type="match status" value="1"/>
</dbReference>
<keyword evidence="6" id="KW-0805">Transcription regulation</keyword>
<evidence type="ECO:0000259" key="13">
    <source>
        <dbReference type="PROSITE" id="PS50048"/>
    </source>
</evidence>
<evidence type="ECO:0000256" key="10">
    <source>
        <dbReference type="ARBA" id="ARBA00023242"/>
    </source>
</evidence>
<keyword evidence="7" id="KW-0238">DNA-binding</keyword>
<keyword evidence="8 11" id="KW-0472">Membrane</keyword>
<evidence type="ECO:0000256" key="6">
    <source>
        <dbReference type="ARBA" id="ARBA00023015"/>
    </source>
</evidence>
<dbReference type="PANTHER" id="PTHR36206">
    <property type="entry name" value="ASPERCRYPTIN BIOSYNTHESIS CLUSTER-SPECIFIC TRANSCRIPTION REGULATOR ATNN-RELATED"/>
    <property type="match status" value="1"/>
</dbReference>
<evidence type="ECO:0000313" key="16">
    <source>
        <dbReference type="Proteomes" id="UP000736672"/>
    </source>
</evidence>
<feature type="transmembrane region" description="Helical" evidence="12">
    <location>
        <begin position="636"/>
        <end position="661"/>
    </location>
</feature>
<dbReference type="InterPro" id="IPR001138">
    <property type="entry name" value="Zn2Cys6_DnaBD"/>
</dbReference>
<keyword evidence="5 11" id="KW-1133">Transmembrane helix</keyword>
<keyword evidence="16" id="KW-1185">Reference proteome</keyword>
<gene>
    <name evidence="15" type="ORF">B0J15DRAFT_400148</name>
</gene>
<dbReference type="EMBL" id="JAGTJS010000013">
    <property type="protein sequence ID" value="KAH7249469.1"/>
    <property type="molecule type" value="Genomic_DNA"/>
</dbReference>
<sequence>MPRKSGTGCITCRIRRVKCDEAKPSCQRCLNSKRRCDGYLPEDSTVTRRQLAEAARQLSVVGPISQALSQYPRHRSHSPTPTSMSLFDVFRTLTAPSTASFIPSRFWTRELLQLAHSEPAVWHATLALGALHQRHELFWQGHGHHNSQGLMDQAHQSYARAVSYAQDVKDPTRLLSLSLALLSITNMMGRWSESQVHITAGHRLLKQAGTGEATMSAAEILTRLDLQAMTFSDSSAPYSYDNTPRSVYIDTLMRQVERLESYAQAGTALFGLMRRFMLLGETLVADDGEQGEEVIIQSLMQDIASWEYKMADFERNRDPHNAIGAISIRLYHTLLRMCITAGGYGPEARWDRLLGYFERILTLAELLWSNTPNTHVQSPLSLEPGLIVPVFMTCQRCRHPWLRRRGIAFLHKIKRQEGMWSSDGAAVVAEKIMEVEGQVYYTSDLSRENSPSPMQVEEMSWEEWATGDGQLPAKTSWAGIPRVPEKGRVRDTLVMVEAEQKRVDLSLIMSPGEDLLGTLGEVRMETAPSHPYYPLNAPLAHYAANSLSSPVLVATFVAGSLAIFAVTLLLIQQSGRTLSKVATGTTLWFALCGCIHLFFEGYFSVHFAQLAAQDHLFAQLWKEYSLSDSRYLTQDSFLVCMEGITAFAWGPLSFLLAWAIVKDHPIRFPLQLIISLGQIYGNLLYYGTCFFSKRVLEIVYCRPESFYFWWYYFFCNFIWIMIPVPLLIQSIWEAVGAFAKVQAAEKAKKKA</sequence>
<keyword evidence="4" id="KW-0862">Zinc</keyword>
<dbReference type="Pfam" id="PF11951">
    <property type="entry name" value="Fungal_trans_2"/>
    <property type="match status" value="1"/>
</dbReference>
<accession>A0A9P9H1K6</accession>
<feature type="transmembrane region" description="Helical" evidence="12">
    <location>
        <begin position="668"/>
        <end position="688"/>
    </location>
</feature>
<keyword evidence="10" id="KW-0539">Nucleus</keyword>
<dbReference type="SMART" id="SM00066">
    <property type="entry name" value="GAL4"/>
    <property type="match status" value="1"/>
</dbReference>
<dbReference type="PROSITE" id="PS50048">
    <property type="entry name" value="ZN2_CY6_FUNGAL_2"/>
    <property type="match status" value="1"/>
</dbReference>
<dbReference type="GO" id="GO:0000981">
    <property type="term" value="F:DNA-binding transcription factor activity, RNA polymerase II-specific"/>
    <property type="evidence" value="ECO:0007669"/>
    <property type="project" value="InterPro"/>
</dbReference>
<evidence type="ECO:0000256" key="1">
    <source>
        <dbReference type="ARBA" id="ARBA00004141"/>
    </source>
</evidence>
<name>A0A9P9H1K6_FUSSL</name>
<dbReference type="InterPro" id="IPR036864">
    <property type="entry name" value="Zn2-C6_fun-type_DNA-bd_sf"/>
</dbReference>
<organism evidence="15 16">
    <name type="scientific">Fusarium solani</name>
    <name type="common">Filamentous fungus</name>
    <dbReference type="NCBI Taxonomy" id="169388"/>
    <lineage>
        <taxon>Eukaryota</taxon>
        <taxon>Fungi</taxon>
        <taxon>Dikarya</taxon>
        <taxon>Ascomycota</taxon>
        <taxon>Pezizomycotina</taxon>
        <taxon>Sordariomycetes</taxon>
        <taxon>Hypocreomycetidae</taxon>
        <taxon>Hypocreales</taxon>
        <taxon>Nectriaceae</taxon>
        <taxon>Fusarium</taxon>
        <taxon>Fusarium solani species complex</taxon>
    </lineage>
</organism>
<keyword evidence="9" id="KW-0804">Transcription</keyword>
<dbReference type="InterPro" id="IPR021858">
    <property type="entry name" value="Fun_TF"/>
</dbReference>
<proteinExistence type="predicted"/>
<dbReference type="GO" id="GO:0003677">
    <property type="term" value="F:DNA binding"/>
    <property type="evidence" value="ECO:0007669"/>
    <property type="project" value="UniProtKB-KW"/>
</dbReference>
<reference evidence="15" key="1">
    <citation type="journal article" date="2021" name="Nat. Commun.">
        <title>Genetic determinants of endophytism in the Arabidopsis root mycobiome.</title>
        <authorList>
            <person name="Mesny F."/>
            <person name="Miyauchi S."/>
            <person name="Thiergart T."/>
            <person name="Pickel B."/>
            <person name="Atanasova L."/>
            <person name="Karlsson M."/>
            <person name="Huettel B."/>
            <person name="Barry K.W."/>
            <person name="Haridas S."/>
            <person name="Chen C."/>
            <person name="Bauer D."/>
            <person name="Andreopoulos W."/>
            <person name="Pangilinan J."/>
            <person name="LaButti K."/>
            <person name="Riley R."/>
            <person name="Lipzen A."/>
            <person name="Clum A."/>
            <person name="Drula E."/>
            <person name="Henrissat B."/>
            <person name="Kohler A."/>
            <person name="Grigoriev I.V."/>
            <person name="Martin F.M."/>
            <person name="Hacquard S."/>
        </authorList>
    </citation>
    <scope>NUCLEOTIDE SEQUENCE</scope>
    <source>
        <strain evidence="15">FSSC 5 MPI-SDFR-AT-0091</strain>
    </source>
</reference>
<evidence type="ECO:0000256" key="3">
    <source>
        <dbReference type="ARBA" id="ARBA00022723"/>
    </source>
</evidence>
<keyword evidence="2 11" id="KW-0812">Transmembrane</keyword>
<protein>
    <submittedName>
        <fullName evidence="15">Emopamil binding protein-domain-containing protein</fullName>
    </submittedName>
</protein>
<evidence type="ECO:0000256" key="9">
    <source>
        <dbReference type="ARBA" id="ARBA00023163"/>
    </source>
</evidence>
<evidence type="ECO:0000256" key="5">
    <source>
        <dbReference type="ARBA" id="ARBA00022989"/>
    </source>
</evidence>
<dbReference type="Gene3D" id="4.10.240.10">
    <property type="entry name" value="Zn(2)-C6 fungal-type DNA-binding domain"/>
    <property type="match status" value="1"/>
</dbReference>
<keyword evidence="3" id="KW-0479">Metal-binding</keyword>
<evidence type="ECO:0000313" key="15">
    <source>
        <dbReference type="EMBL" id="KAH7249469.1"/>
    </source>
</evidence>
<dbReference type="PROSITE" id="PS51751">
    <property type="entry name" value="EXPERA"/>
    <property type="match status" value="1"/>
</dbReference>
<feature type="domain" description="EXPERA" evidence="14">
    <location>
        <begin position="581"/>
        <end position="727"/>
    </location>
</feature>
<evidence type="ECO:0000256" key="12">
    <source>
        <dbReference type="SAM" id="Phobius"/>
    </source>
</evidence>
<dbReference type="GO" id="GO:0016020">
    <property type="term" value="C:membrane"/>
    <property type="evidence" value="ECO:0007669"/>
    <property type="project" value="UniProtKB-SubCell"/>
</dbReference>
<dbReference type="Pfam" id="PF00172">
    <property type="entry name" value="Zn_clus"/>
    <property type="match status" value="1"/>
</dbReference>
<dbReference type="OrthoDB" id="3598904at2759"/>
<evidence type="ECO:0000256" key="7">
    <source>
        <dbReference type="ARBA" id="ARBA00023125"/>
    </source>
</evidence>
<comment type="subcellular location">
    <subcellularLocation>
        <location evidence="1">Membrane</location>
        <topology evidence="1">Multi-pass membrane protein</topology>
    </subcellularLocation>
</comment>
<dbReference type="Proteomes" id="UP000736672">
    <property type="component" value="Unassembled WGS sequence"/>
</dbReference>
<evidence type="ECO:0000256" key="8">
    <source>
        <dbReference type="ARBA" id="ARBA00023136"/>
    </source>
</evidence>
<evidence type="ECO:0000256" key="11">
    <source>
        <dbReference type="PROSITE-ProRule" id="PRU01087"/>
    </source>
</evidence>
<feature type="transmembrane region" description="Helical" evidence="12">
    <location>
        <begin position="578"/>
        <end position="599"/>
    </location>
</feature>
<feature type="domain" description="Zn(2)-C6 fungal-type" evidence="13">
    <location>
        <begin position="8"/>
        <end position="36"/>
    </location>
</feature>
<feature type="transmembrane region" description="Helical" evidence="12">
    <location>
        <begin position="708"/>
        <end position="728"/>
    </location>
</feature>
<dbReference type="GO" id="GO:0008270">
    <property type="term" value="F:zinc ion binding"/>
    <property type="evidence" value="ECO:0007669"/>
    <property type="project" value="InterPro"/>
</dbReference>
<evidence type="ECO:0000259" key="14">
    <source>
        <dbReference type="PROSITE" id="PS51751"/>
    </source>
</evidence>
<dbReference type="CDD" id="cd00067">
    <property type="entry name" value="GAL4"/>
    <property type="match status" value="1"/>
</dbReference>
<dbReference type="AlphaFoldDB" id="A0A9P9H1K6"/>
<evidence type="ECO:0000256" key="4">
    <source>
        <dbReference type="ARBA" id="ARBA00022833"/>
    </source>
</evidence>
<dbReference type="PROSITE" id="PS00463">
    <property type="entry name" value="ZN2_CY6_FUNGAL_1"/>
    <property type="match status" value="1"/>
</dbReference>
<dbReference type="Pfam" id="PF05241">
    <property type="entry name" value="EBP"/>
    <property type="match status" value="1"/>
</dbReference>